<dbReference type="Proteomes" id="UP001499910">
    <property type="component" value="Unassembled WGS sequence"/>
</dbReference>
<dbReference type="InterPro" id="IPR058627">
    <property type="entry name" value="MdtA-like_C"/>
</dbReference>
<dbReference type="EMBL" id="BAABHW010000004">
    <property type="protein sequence ID" value="GAA5076776.1"/>
    <property type="molecule type" value="Genomic_DNA"/>
</dbReference>
<name>A0ABP9LIJ9_9RHOB</name>
<dbReference type="RefSeq" id="WP_259549813.1">
    <property type="nucleotide sequence ID" value="NZ_BAABHW010000004.1"/>
</dbReference>
<evidence type="ECO:0000256" key="2">
    <source>
        <dbReference type="SAM" id="Coils"/>
    </source>
</evidence>
<evidence type="ECO:0000259" key="3">
    <source>
        <dbReference type="Pfam" id="PF25967"/>
    </source>
</evidence>
<dbReference type="Gene3D" id="1.10.287.470">
    <property type="entry name" value="Helix hairpin bin"/>
    <property type="match status" value="1"/>
</dbReference>
<accession>A0ABP9LIJ9</accession>
<dbReference type="Gene3D" id="2.40.50.100">
    <property type="match status" value="1"/>
</dbReference>
<dbReference type="NCBIfam" id="TIGR01730">
    <property type="entry name" value="RND_mfp"/>
    <property type="match status" value="1"/>
</dbReference>
<dbReference type="PANTHER" id="PTHR30469">
    <property type="entry name" value="MULTIDRUG RESISTANCE PROTEIN MDTA"/>
    <property type="match status" value="1"/>
</dbReference>
<keyword evidence="5" id="KW-1185">Reference proteome</keyword>
<dbReference type="Gene3D" id="2.40.30.170">
    <property type="match status" value="1"/>
</dbReference>
<dbReference type="Pfam" id="PF25967">
    <property type="entry name" value="RND-MFP_C"/>
    <property type="match status" value="1"/>
</dbReference>
<evidence type="ECO:0000256" key="1">
    <source>
        <dbReference type="ARBA" id="ARBA00009477"/>
    </source>
</evidence>
<gene>
    <name evidence="4" type="ORF">GCM10023209_26260</name>
</gene>
<evidence type="ECO:0000313" key="5">
    <source>
        <dbReference type="Proteomes" id="UP001499910"/>
    </source>
</evidence>
<dbReference type="SUPFAM" id="SSF111369">
    <property type="entry name" value="HlyD-like secretion proteins"/>
    <property type="match status" value="1"/>
</dbReference>
<comment type="caution">
    <text evidence="4">The sequence shown here is derived from an EMBL/GenBank/DDBJ whole genome shotgun (WGS) entry which is preliminary data.</text>
</comment>
<reference evidence="5" key="1">
    <citation type="journal article" date="2019" name="Int. J. Syst. Evol. Microbiol.">
        <title>The Global Catalogue of Microorganisms (GCM) 10K type strain sequencing project: providing services to taxonomists for standard genome sequencing and annotation.</title>
        <authorList>
            <consortium name="The Broad Institute Genomics Platform"/>
            <consortium name="The Broad Institute Genome Sequencing Center for Infectious Disease"/>
            <person name="Wu L."/>
            <person name="Ma J."/>
        </authorList>
    </citation>
    <scope>NUCLEOTIDE SEQUENCE [LARGE SCALE GENOMIC DNA]</scope>
    <source>
        <strain evidence="5">JCM 18015</strain>
    </source>
</reference>
<dbReference type="Gene3D" id="2.40.420.20">
    <property type="match status" value="1"/>
</dbReference>
<organism evidence="4 5">
    <name type="scientific">[Roseibacterium] beibuensis</name>
    <dbReference type="NCBI Taxonomy" id="1193142"/>
    <lineage>
        <taxon>Bacteria</taxon>
        <taxon>Pseudomonadati</taxon>
        <taxon>Pseudomonadota</taxon>
        <taxon>Alphaproteobacteria</taxon>
        <taxon>Rhodobacterales</taxon>
        <taxon>Roseobacteraceae</taxon>
        <taxon>Roseicyclus</taxon>
    </lineage>
</organism>
<feature type="coiled-coil region" evidence="2">
    <location>
        <begin position="192"/>
        <end position="221"/>
    </location>
</feature>
<sequence>MNLRPLLVIPPIVLGVVGFLWMTGGETPPVVTRPEATLAVRVTEVTPQAVSATATGFGRVQAVREWAAVSEVEGRIVSLAEGLAEGTILDAGQVIAEVDQTDYELAAQRARANVAAAEAALAELDQQRANTERSIEIETRILAVAQSEVDRATRLLESGTGTQATLDTAQTGLLAQETALASLQNTLALFDAQRASAEATLAVRQAELAEAERDLEKTTIRAPFRGRVASVGVEVDQFIRTGDQLITLQGTEAVEIVAEIQPNAFGPLIQTALGGVFDPGTDVDASRVIEFLNAAGVTATVRMDVAVFEASYPAEIVRFRGTIDDQTGAIGLVVRVADPLMANRERNAPPLNVGAFVSVEFEAAAVEGVIAIPRAAVRQDDDGAAFVYIADAEDRLALRPIATGPILDDRVIVTEGLADGDRLVLSDPQPPVPGMALTPVTVTADGGR</sequence>
<feature type="coiled-coil region" evidence="2">
    <location>
        <begin position="107"/>
        <end position="134"/>
    </location>
</feature>
<feature type="domain" description="Multidrug resistance protein MdtA-like C-terminal permuted SH3" evidence="3">
    <location>
        <begin position="369"/>
        <end position="427"/>
    </location>
</feature>
<comment type="similarity">
    <text evidence="1">Belongs to the membrane fusion protein (MFP) (TC 8.A.1) family.</text>
</comment>
<protein>
    <submittedName>
        <fullName evidence="4">Efflux RND transporter periplasmic adaptor subunit</fullName>
    </submittedName>
</protein>
<dbReference type="InterPro" id="IPR006143">
    <property type="entry name" value="RND_pump_MFP"/>
</dbReference>
<proteinExistence type="inferred from homology"/>
<keyword evidence="2" id="KW-0175">Coiled coil</keyword>
<evidence type="ECO:0000313" key="4">
    <source>
        <dbReference type="EMBL" id="GAA5076776.1"/>
    </source>
</evidence>